<feature type="domain" description="SpoVT-AbrB" evidence="1">
    <location>
        <begin position="6"/>
        <end position="50"/>
    </location>
</feature>
<evidence type="ECO:0000313" key="3">
    <source>
        <dbReference type="Proteomes" id="UP001557485"/>
    </source>
</evidence>
<dbReference type="GO" id="GO:0003677">
    <property type="term" value="F:DNA binding"/>
    <property type="evidence" value="ECO:0007669"/>
    <property type="project" value="UniProtKB-KW"/>
</dbReference>
<reference evidence="2 3" key="1">
    <citation type="journal article" date="2011" name="Int. J. Syst. Evol. Microbiol.">
        <title>Zhongshania antarctica gen. nov., sp. nov. and Zhongshania guokunii sp. nov., gammaproteobacteria respectively isolated from coastal attached (fast) ice and surface seawater of the Antarctic.</title>
        <authorList>
            <person name="Li H.J."/>
            <person name="Zhang X.Y."/>
            <person name="Chen C.X."/>
            <person name="Zhang Y.J."/>
            <person name="Gao Z.M."/>
            <person name="Yu Y."/>
            <person name="Chen X.L."/>
            <person name="Chen B."/>
            <person name="Zhang Y.Z."/>
        </authorList>
    </citation>
    <scope>NUCLEOTIDE SEQUENCE [LARGE SCALE GENOMIC DNA]</scope>
    <source>
        <strain evidence="2 3">ZS6-22T</strain>
    </source>
</reference>
<proteinExistence type="predicted"/>
<keyword evidence="2" id="KW-0238">DNA-binding</keyword>
<evidence type="ECO:0000259" key="1">
    <source>
        <dbReference type="SMART" id="SM00966"/>
    </source>
</evidence>
<dbReference type="Pfam" id="PF04014">
    <property type="entry name" value="MazE_antitoxin"/>
    <property type="match status" value="1"/>
</dbReference>
<dbReference type="InterPro" id="IPR007159">
    <property type="entry name" value="SpoVT-AbrB_dom"/>
</dbReference>
<sequence>MIKGESTVSEKGQLVIPREIRQALDVQRGDKLAWVMGDDGVLRVTVAKGDLMALKGRIKSGGRTVSVEKMDEAIKAGAVNE</sequence>
<organism evidence="2 3">
    <name type="scientific">Zhongshania guokunii</name>
    <dbReference type="NCBI Taxonomy" id="641783"/>
    <lineage>
        <taxon>Bacteria</taxon>
        <taxon>Pseudomonadati</taxon>
        <taxon>Pseudomonadota</taxon>
        <taxon>Gammaproteobacteria</taxon>
        <taxon>Cellvibrionales</taxon>
        <taxon>Spongiibacteraceae</taxon>
        <taxon>Zhongshania</taxon>
    </lineage>
</organism>
<accession>A0ABV3UAI2</accession>
<evidence type="ECO:0000313" key="2">
    <source>
        <dbReference type="EMBL" id="MEX1670577.1"/>
    </source>
</evidence>
<dbReference type="RefSeq" id="WP_368382891.1">
    <property type="nucleotide sequence ID" value="NZ_JBFRYA010000018.1"/>
</dbReference>
<dbReference type="InterPro" id="IPR037914">
    <property type="entry name" value="SpoVT-AbrB_sf"/>
</dbReference>
<name>A0ABV3UAI2_9GAMM</name>
<keyword evidence="3" id="KW-1185">Reference proteome</keyword>
<dbReference type="EMBL" id="JBFRYA010000018">
    <property type="protein sequence ID" value="MEX1670577.1"/>
    <property type="molecule type" value="Genomic_DNA"/>
</dbReference>
<gene>
    <name evidence="2" type="ORF">AB4876_16775</name>
</gene>
<dbReference type="Proteomes" id="UP001557485">
    <property type="component" value="Unassembled WGS sequence"/>
</dbReference>
<dbReference type="SUPFAM" id="SSF89447">
    <property type="entry name" value="AbrB/MazE/MraZ-like"/>
    <property type="match status" value="1"/>
</dbReference>
<dbReference type="NCBIfam" id="TIGR01439">
    <property type="entry name" value="lp_hng_hel_AbrB"/>
    <property type="match status" value="1"/>
</dbReference>
<comment type="caution">
    <text evidence="2">The sequence shown here is derived from an EMBL/GenBank/DDBJ whole genome shotgun (WGS) entry which is preliminary data.</text>
</comment>
<dbReference type="SMART" id="SM00966">
    <property type="entry name" value="SpoVT_AbrB"/>
    <property type="match status" value="1"/>
</dbReference>
<protein>
    <submittedName>
        <fullName evidence="2">AbrB/MazE/SpoVT family DNA-binding domain-containing protein</fullName>
    </submittedName>
</protein>
<dbReference type="Gene3D" id="2.10.260.10">
    <property type="match status" value="1"/>
</dbReference>